<evidence type="ECO:0000256" key="7">
    <source>
        <dbReference type="SAM" id="Phobius"/>
    </source>
</evidence>
<sequence length="393" mass="41484">MPAGLLPIIYLAFVALGLPDSAIGSAWPAMAPSLGASLSWVGAVTMIISAGTIVSSLMSVRVVERFGTGRVTAASVLLTALALIGFSLSHEFWQLCLLAIPYGLGAGAVDAALNAYVAVHYESQHMSWLHCMWGVGASGGPMIMGACLGMGVWNDGFRALGAIQLAIVAVLTLSLPLWRDRKLPKAKGREGDVPVRRTRRELLRIDGVVAVLLCFFCYCAVEGTCGNWAASYSSLAAGVPTQTAASWASMFYIGITVGRALSGFLSLKCSDSQMIRLGQVLIAAGVLTMISPWGHDVLAPALVLIGLGCAPIYPSIIHATPARFGDDVALELTGMQMAIAYVGFLLCSPLFGILAQYISIDLYPYYLGVFLVIMIIAAEKVNRVQKTRAAHGA</sequence>
<feature type="transmembrane region" description="Helical" evidence="7">
    <location>
        <begin position="250"/>
        <end position="267"/>
    </location>
</feature>
<dbReference type="PROSITE" id="PS50850">
    <property type="entry name" value="MFS"/>
    <property type="match status" value="1"/>
</dbReference>
<feature type="transmembrane region" description="Helical" evidence="7">
    <location>
        <begin position="92"/>
        <end position="119"/>
    </location>
</feature>
<dbReference type="InterPro" id="IPR020846">
    <property type="entry name" value="MFS_dom"/>
</dbReference>
<dbReference type="Pfam" id="PF07690">
    <property type="entry name" value="MFS_1"/>
    <property type="match status" value="2"/>
</dbReference>
<evidence type="ECO:0000256" key="2">
    <source>
        <dbReference type="ARBA" id="ARBA00008335"/>
    </source>
</evidence>
<keyword evidence="3" id="KW-0813">Transport</keyword>
<dbReference type="EMBL" id="DYVF01000045">
    <property type="protein sequence ID" value="HJG31175.1"/>
    <property type="molecule type" value="Genomic_DNA"/>
</dbReference>
<evidence type="ECO:0000256" key="1">
    <source>
        <dbReference type="ARBA" id="ARBA00004651"/>
    </source>
</evidence>
<dbReference type="Proteomes" id="UP000746751">
    <property type="component" value="Unassembled WGS sequence"/>
</dbReference>
<dbReference type="InterPro" id="IPR011701">
    <property type="entry name" value="MFS"/>
</dbReference>
<feature type="transmembrane region" description="Helical" evidence="7">
    <location>
        <begin position="159"/>
        <end position="178"/>
    </location>
</feature>
<dbReference type="InterPro" id="IPR036259">
    <property type="entry name" value="MFS_trans_sf"/>
</dbReference>
<evidence type="ECO:0000256" key="6">
    <source>
        <dbReference type="ARBA" id="ARBA00023136"/>
    </source>
</evidence>
<feature type="transmembrane region" description="Helical" evidence="7">
    <location>
        <begin position="338"/>
        <end position="357"/>
    </location>
</feature>
<evidence type="ECO:0000256" key="5">
    <source>
        <dbReference type="ARBA" id="ARBA00022989"/>
    </source>
</evidence>
<keyword evidence="6 7" id="KW-0472">Membrane</keyword>
<feature type="domain" description="Major facilitator superfamily (MFS) profile" evidence="8">
    <location>
        <begin position="5"/>
        <end position="386"/>
    </location>
</feature>
<proteinExistence type="inferred from homology"/>
<evidence type="ECO:0000313" key="9">
    <source>
        <dbReference type="EMBL" id="HJG31175.1"/>
    </source>
</evidence>
<feature type="transmembrane region" description="Helical" evidence="7">
    <location>
        <begin position="67"/>
        <end position="86"/>
    </location>
</feature>
<name>A0A921IPG3_9ACTN</name>
<keyword evidence="4 7" id="KW-0812">Transmembrane</keyword>
<comment type="similarity">
    <text evidence="2">Belongs to the major facilitator superfamily.</text>
</comment>
<evidence type="ECO:0000256" key="4">
    <source>
        <dbReference type="ARBA" id="ARBA00022692"/>
    </source>
</evidence>
<keyword evidence="5 7" id="KW-1133">Transmembrane helix</keyword>
<evidence type="ECO:0000259" key="8">
    <source>
        <dbReference type="PROSITE" id="PS50850"/>
    </source>
</evidence>
<dbReference type="Gene3D" id="1.20.1250.20">
    <property type="entry name" value="MFS general substrate transporter like domains"/>
    <property type="match status" value="1"/>
</dbReference>
<feature type="transmembrane region" description="Helical" evidence="7">
    <location>
        <begin position="131"/>
        <end position="153"/>
    </location>
</feature>
<evidence type="ECO:0000313" key="10">
    <source>
        <dbReference type="Proteomes" id="UP000746751"/>
    </source>
</evidence>
<feature type="transmembrane region" description="Helical" evidence="7">
    <location>
        <begin position="207"/>
        <end position="230"/>
    </location>
</feature>
<feature type="transmembrane region" description="Helical" evidence="7">
    <location>
        <begin position="297"/>
        <end position="317"/>
    </location>
</feature>
<dbReference type="GO" id="GO:0022857">
    <property type="term" value="F:transmembrane transporter activity"/>
    <property type="evidence" value="ECO:0007669"/>
    <property type="project" value="InterPro"/>
</dbReference>
<dbReference type="InterPro" id="IPR051788">
    <property type="entry name" value="MFS_Transporter"/>
</dbReference>
<evidence type="ECO:0000256" key="3">
    <source>
        <dbReference type="ARBA" id="ARBA00022448"/>
    </source>
</evidence>
<dbReference type="SUPFAM" id="SSF103473">
    <property type="entry name" value="MFS general substrate transporter"/>
    <property type="match status" value="1"/>
</dbReference>
<comment type="caution">
    <text evidence="9">The sequence shown here is derived from an EMBL/GenBank/DDBJ whole genome shotgun (WGS) entry which is preliminary data.</text>
</comment>
<dbReference type="GO" id="GO:0005886">
    <property type="term" value="C:plasma membrane"/>
    <property type="evidence" value="ECO:0007669"/>
    <property type="project" value="UniProtKB-SubCell"/>
</dbReference>
<comment type="subcellular location">
    <subcellularLocation>
        <location evidence="1">Cell membrane</location>
        <topology evidence="1">Multi-pass membrane protein</topology>
    </subcellularLocation>
</comment>
<dbReference type="PANTHER" id="PTHR23514:SF3">
    <property type="entry name" value="BYPASS OF STOP CODON PROTEIN 6"/>
    <property type="match status" value="1"/>
</dbReference>
<accession>A0A921IPG3</accession>
<gene>
    <name evidence="9" type="ORF">K8U80_07230</name>
</gene>
<dbReference type="PANTHER" id="PTHR23514">
    <property type="entry name" value="BYPASS OF STOP CODON PROTEIN 6"/>
    <property type="match status" value="1"/>
</dbReference>
<protein>
    <submittedName>
        <fullName evidence="9">MFS transporter</fullName>
    </submittedName>
</protein>
<feature type="transmembrane region" description="Helical" evidence="7">
    <location>
        <begin position="40"/>
        <end position="60"/>
    </location>
</feature>
<dbReference type="AlphaFoldDB" id="A0A921IPG3"/>
<organism evidence="9 10">
    <name type="scientific">Collinsella ihumii</name>
    <dbReference type="NCBI Taxonomy" id="1720204"/>
    <lineage>
        <taxon>Bacteria</taxon>
        <taxon>Bacillati</taxon>
        <taxon>Actinomycetota</taxon>
        <taxon>Coriobacteriia</taxon>
        <taxon>Coriobacteriales</taxon>
        <taxon>Coriobacteriaceae</taxon>
        <taxon>Collinsella</taxon>
    </lineage>
</organism>
<reference evidence="9" key="1">
    <citation type="journal article" date="2021" name="PeerJ">
        <title>Extensive microbial diversity within the chicken gut microbiome revealed by metagenomics and culture.</title>
        <authorList>
            <person name="Gilroy R."/>
            <person name="Ravi A."/>
            <person name="Getino M."/>
            <person name="Pursley I."/>
            <person name="Horton D.L."/>
            <person name="Alikhan N.F."/>
            <person name="Baker D."/>
            <person name="Gharbi K."/>
            <person name="Hall N."/>
            <person name="Watson M."/>
            <person name="Adriaenssens E.M."/>
            <person name="Foster-Nyarko E."/>
            <person name="Jarju S."/>
            <person name="Secka A."/>
            <person name="Antonio M."/>
            <person name="Oren A."/>
            <person name="Chaudhuri R.R."/>
            <person name="La Ragione R."/>
            <person name="Hildebrand F."/>
            <person name="Pallen M.J."/>
        </authorList>
    </citation>
    <scope>NUCLEOTIDE SEQUENCE</scope>
    <source>
        <strain evidence="9">ChiGjej2B2-7701</strain>
    </source>
</reference>
<reference evidence="9" key="2">
    <citation type="submission" date="2021-09" db="EMBL/GenBank/DDBJ databases">
        <authorList>
            <person name="Gilroy R."/>
        </authorList>
    </citation>
    <scope>NUCLEOTIDE SEQUENCE</scope>
    <source>
        <strain evidence="9">ChiGjej2B2-7701</strain>
    </source>
</reference>
<feature type="transmembrane region" description="Helical" evidence="7">
    <location>
        <begin position="274"/>
        <end position="291"/>
    </location>
</feature>
<feature type="transmembrane region" description="Helical" evidence="7">
    <location>
        <begin position="363"/>
        <end position="381"/>
    </location>
</feature>